<dbReference type="AlphaFoldDB" id="A0A6A6ZH67"/>
<organism evidence="1 2">
    <name type="scientific">Ophiobolus disseminans</name>
    <dbReference type="NCBI Taxonomy" id="1469910"/>
    <lineage>
        <taxon>Eukaryota</taxon>
        <taxon>Fungi</taxon>
        <taxon>Dikarya</taxon>
        <taxon>Ascomycota</taxon>
        <taxon>Pezizomycotina</taxon>
        <taxon>Dothideomycetes</taxon>
        <taxon>Pleosporomycetidae</taxon>
        <taxon>Pleosporales</taxon>
        <taxon>Pleosporineae</taxon>
        <taxon>Phaeosphaeriaceae</taxon>
        <taxon>Ophiobolus</taxon>
    </lineage>
</organism>
<dbReference type="EMBL" id="MU006244">
    <property type="protein sequence ID" value="KAF2819654.1"/>
    <property type="molecule type" value="Genomic_DNA"/>
</dbReference>
<name>A0A6A6ZH67_9PLEO</name>
<proteinExistence type="predicted"/>
<keyword evidence="2" id="KW-1185">Reference proteome</keyword>
<evidence type="ECO:0000313" key="2">
    <source>
        <dbReference type="Proteomes" id="UP000799424"/>
    </source>
</evidence>
<dbReference type="OrthoDB" id="3796976at2759"/>
<dbReference type="Proteomes" id="UP000799424">
    <property type="component" value="Unassembled WGS sequence"/>
</dbReference>
<gene>
    <name evidence="1" type="ORF">CC86DRAFT_362635</name>
</gene>
<evidence type="ECO:0008006" key="3">
    <source>
        <dbReference type="Google" id="ProtNLM"/>
    </source>
</evidence>
<protein>
    <recommendedName>
        <fullName evidence="3">Zn(2)-C6 fungal-type domain-containing protein</fullName>
    </recommendedName>
</protein>
<evidence type="ECO:0000313" key="1">
    <source>
        <dbReference type="EMBL" id="KAF2819654.1"/>
    </source>
</evidence>
<sequence length="49" mass="5531">MLFRCQRCEKMGLHCFVDTESGRCAGCIAVGAKCSLLLRTEVRTYRLFG</sequence>
<reference evidence="1" key="1">
    <citation type="journal article" date="2020" name="Stud. Mycol.">
        <title>101 Dothideomycetes genomes: a test case for predicting lifestyles and emergence of pathogens.</title>
        <authorList>
            <person name="Haridas S."/>
            <person name="Albert R."/>
            <person name="Binder M."/>
            <person name="Bloem J."/>
            <person name="Labutti K."/>
            <person name="Salamov A."/>
            <person name="Andreopoulos B."/>
            <person name="Baker S."/>
            <person name="Barry K."/>
            <person name="Bills G."/>
            <person name="Bluhm B."/>
            <person name="Cannon C."/>
            <person name="Castanera R."/>
            <person name="Culley D."/>
            <person name="Daum C."/>
            <person name="Ezra D."/>
            <person name="Gonzalez J."/>
            <person name="Henrissat B."/>
            <person name="Kuo A."/>
            <person name="Liang C."/>
            <person name="Lipzen A."/>
            <person name="Lutzoni F."/>
            <person name="Magnuson J."/>
            <person name="Mondo S."/>
            <person name="Nolan M."/>
            <person name="Ohm R."/>
            <person name="Pangilinan J."/>
            <person name="Park H.-J."/>
            <person name="Ramirez L."/>
            <person name="Alfaro M."/>
            <person name="Sun H."/>
            <person name="Tritt A."/>
            <person name="Yoshinaga Y."/>
            <person name="Zwiers L.-H."/>
            <person name="Turgeon B."/>
            <person name="Goodwin S."/>
            <person name="Spatafora J."/>
            <person name="Crous P."/>
            <person name="Grigoriev I."/>
        </authorList>
    </citation>
    <scope>NUCLEOTIDE SEQUENCE</scope>
    <source>
        <strain evidence="1">CBS 113818</strain>
    </source>
</reference>
<accession>A0A6A6ZH67</accession>